<dbReference type="InterPro" id="IPR007472">
    <property type="entry name" value="N-end_Aminoacyl_Trfase_C"/>
</dbReference>
<dbReference type="InterPro" id="IPR016181">
    <property type="entry name" value="Acyl_CoA_acyltransferase"/>
</dbReference>
<evidence type="ECO:0000313" key="9">
    <source>
        <dbReference type="Proteomes" id="UP000279259"/>
    </source>
</evidence>
<dbReference type="InterPro" id="IPR007471">
    <property type="entry name" value="N-end_Aminoacyl_Trfase_N"/>
</dbReference>
<dbReference type="Proteomes" id="UP000279259">
    <property type="component" value="Unassembled WGS sequence"/>
</dbReference>
<feature type="domain" description="N-end rule aminoacyl transferase C-terminal" evidence="7">
    <location>
        <begin position="195"/>
        <end position="356"/>
    </location>
</feature>
<gene>
    <name evidence="8" type="primary">ATE1</name>
    <name evidence="8" type="ORF">EHS25_008589</name>
</gene>
<keyword evidence="4" id="KW-0012">Acyltransferase</keyword>
<comment type="caution">
    <text evidence="8">The sequence shown here is derived from an EMBL/GenBank/DDBJ whole genome shotgun (WGS) entry which is preliminary data.</text>
</comment>
<name>A0A427YM33_9TREE</name>
<evidence type="ECO:0000259" key="6">
    <source>
        <dbReference type="Pfam" id="PF04376"/>
    </source>
</evidence>
<evidence type="ECO:0000256" key="3">
    <source>
        <dbReference type="ARBA" id="ARBA00022679"/>
    </source>
</evidence>
<dbReference type="OrthoDB" id="74183at2759"/>
<comment type="similarity">
    <text evidence="1">Belongs to the R-transferase family.</text>
</comment>
<protein>
    <recommendedName>
        <fullName evidence="2">arginyltransferase</fullName>
        <ecNumber evidence="2">2.3.2.8</ecNumber>
    </recommendedName>
</protein>
<evidence type="ECO:0000259" key="7">
    <source>
        <dbReference type="Pfam" id="PF04377"/>
    </source>
</evidence>
<sequence length="510" mass="56231">MSRPTLLTPYGYSSSTCGYCSPSGHRSEGRTSLKYGLEAPQMSAKFYQELIDRGWRRSGDYVYHPDMARTCCPQYTIRLDAKAFKPSKKHRQVMNRWSRFVSAGTKPGETEGCMASSDAGAGSGAGAGASTGDAIGRGQGQAKGKAKGKGTGKGKATCGEEFLGTLHAHEVGYGHGDEEVHRYETTLIPAKATKETFELYKRYQIAVHKDPPGKVTMRGFQRFLCDSPITVRTPALCTSQLTVHESTIEYDSDKDTSELPQKYGSYHLLYRVDGHLVGISVIDVLPHCVSSVYFIWDPDWAWASLGKLSALREVAMAREMAEAGAQGMGWLYMGYWIADCQKMRYKSEYSPSYLLDPGTNIFHPLSAELDKFLQLHKSGYHPFASFDAPTADIDEQQAVSGQGEEIPIETDVEMDEYESIDGFPTPPPPGFDDPLAISEDEIDSLLVLMQSGGLMRRAPRLIKLEDLEFVNPEAIKGSIRELVAAVGLERMARSTSDVNELKDRGVLFFG</sequence>
<evidence type="ECO:0000256" key="4">
    <source>
        <dbReference type="ARBA" id="ARBA00023315"/>
    </source>
</evidence>
<evidence type="ECO:0000256" key="1">
    <source>
        <dbReference type="ARBA" id="ARBA00009991"/>
    </source>
</evidence>
<dbReference type="PANTHER" id="PTHR21367">
    <property type="entry name" value="ARGININE-TRNA-PROTEIN TRANSFERASE 1"/>
    <property type="match status" value="1"/>
</dbReference>
<dbReference type="AlphaFoldDB" id="A0A427YM33"/>
<accession>A0A427YM33</accession>
<feature type="region of interest" description="Disordered" evidence="5">
    <location>
        <begin position="111"/>
        <end position="154"/>
    </location>
</feature>
<dbReference type="EMBL" id="RSCD01000006">
    <property type="protein sequence ID" value="RSH92174.1"/>
    <property type="molecule type" value="Genomic_DNA"/>
</dbReference>
<dbReference type="SUPFAM" id="SSF55729">
    <property type="entry name" value="Acyl-CoA N-acyltransferases (Nat)"/>
    <property type="match status" value="1"/>
</dbReference>
<keyword evidence="3 8" id="KW-0808">Transferase</keyword>
<dbReference type="PANTHER" id="PTHR21367:SF1">
    <property type="entry name" value="ARGINYL-TRNA--PROTEIN TRANSFERASE 1"/>
    <property type="match status" value="1"/>
</dbReference>
<evidence type="ECO:0000313" key="8">
    <source>
        <dbReference type="EMBL" id="RSH92174.1"/>
    </source>
</evidence>
<feature type="domain" description="N-end aminoacyl transferase N-terminal" evidence="6">
    <location>
        <begin position="15"/>
        <end position="92"/>
    </location>
</feature>
<keyword evidence="9" id="KW-1185">Reference proteome</keyword>
<reference evidence="8 9" key="1">
    <citation type="submission" date="2018-11" db="EMBL/GenBank/DDBJ databases">
        <title>Genome sequence of Saitozyma podzolica DSM 27192.</title>
        <authorList>
            <person name="Aliyu H."/>
            <person name="Gorte O."/>
            <person name="Ochsenreither K."/>
        </authorList>
    </citation>
    <scope>NUCLEOTIDE SEQUENCE [LARGE SCALE GENOMIC DNA]</scope>
    <source>
        <strain evidence="8 9">DSM 27192</strain>
    </source>
</reference>
<proteinExistence type="inferred from homology"/>
<dbReference type="Pfam" id="PF04376">
    <property type="entry name" value="ATE_N"/>
    <property type="match status" value="1"/>
</dbReference>
<dbReference type="Pfam" id="PF04377">
    <property type="entry name" value="ATE_C"/>
    <property type="match status" value="1"/>
</dbReference>
<evidence type="ECO:0000256" key="2">
    <source>
        <dbReference type="ARBA" id="ARBA00012025"/>
    </source>
</evidence>
<dbReference type="GO" id="GO:0005737">
    <property type="term" value="C:cytoplasm"/>
    <property type="evidence" value="ECO:0007669"/>
    <property type="project" value="TreeGrafter"/>
</dbReference>
<feature type="compositionally biased region" description="Gly residues" evidence="5">
    <location>
        <begin position="121"/>
        <end position="141"/>
    </location>
</feature>
<dbReference type="GO" id="GO:0004057">
    <property type="term" value="F:arginyl-tRNA--protein transferase activity"/>
    <property type="evidence" value="ECO:0007669"/>
    <property type="project" value="UniProtKB-EC"/>
</dbReference>
<dbReference type="EC" id="2.3.2.8" evidence="2"/>
<dbReference type="InterPro" id="IPR030700">
    <property type="entry name" value="N-end_Aminoacyl_Trfase"/>
</dbReference>
<dbReference type="STRING" id="1890683.A0A427YM33"/>
<evidence type="ECO:0000256" key="5">
    <source>
        <dbReference type="SAM" id="MobiDB-lite"/>
    </source>
</evidence>
<organism evidence="8 9">
    <name type="scientific">Saitozyma podzolica</name>
    <dbReference type="NCBI Taxonomy" id="1890683"/>
    <lineage>
        <taxon>Eukaryota</taxon>
        <taxon>Fungi</taxon>
        <taxon>Dikarya</taxon>
        <taxon>Basidiomycota</taxon>
        <taxon>Agaricomycotina</taxon>
        <taxon>Tremellomycetes</taxon>
        <taxon>Tremellales</taxon>
        <taxon>Trimorphomycetaceae</taxon>
        <taxon>Saitozyma</taxon>
    </lineage>
</organism>